<evidence type="ECO:0000313" key="1">
    <source>
        <dbReference type="EMBL" id="SVD15201.1"/>
    </source>
</evidence>
<reference evidence="1" key="1">
    <citation type="submission" date="2018-05" db="EMBL/GenBank/DDBJ databases">
        <authorList>
            <person name="Lanie J.A."/>
            <person name="Ng W.-L."/>
            <person name="Kazmierczak K.M."/>
            <person name="Andrzejewski T.M."/>
            <person name="Davidsen T.M."/>
            <person name="Wayne K.J."/>
            <person name="Tettelin H."/>
            <person name="Glass J.I."/>
            <person name="Rusch D."/>
            <person name="Podicherti R."/>
            <person name="Tsui H.-C.T."/>
            <person name="Winkler M.E."/>
        </authorList>
    </citation>
    <scope>NUCLEOTIDE SEQUENCE</scope>
</reference>
<feature type="non-terminal residue" evidence="1">
    <location>
        <position position="1"/>
    </location>
</feature>
<protein>
    <submittedName>
        <fullName evidence="1">Uncharacterized protein</fullName>
    </submittedName>
</protein>
<organism evidence="1">
    <name type="scientific">marine metagenome</name>
    <dbReference type="NCBI Taxonomy" id="408172"/>
    <lineage>
        <taxon>unclassified sequences</taxon>
        <taxon>metagenomes</taxon>
        <taxon>ecological metagenomes</taxon>
    </lineage>
</organism>
<proteinExistence type="predicted"/>
<dbReference type="AlphaFoldDB" id="A0A382T1S7"/>
<gene>
    <name evidence="1" type="ORF">METZ01_LOCUS368055</name>
</gene>
<sequence length="306" mass="34342">RMGNDYYVHKSAEDAVIKEMGLPNFRQAKNKLPSDFEYDIVHYNSKTGAVEFIQSPDWNTATEPVRGEAYRVLGKGDAIPVLPLERTQIYHHKWSFVRSDYTGFDVEASADRSVAIGEILPALKKKDANITSRYGYLDVWQGTVLPVLEPGKRITDVMYSLVGDIIPPIDPMGEVDQKDVRTLFTSPLTPVQKSYIPLIKENFPPLARIWRYLTGSEQQQIISNKGLVTKKDKKGKLRVGWMDKVIATLEHIPSDKEYAAVAFAGRAKKGWYSNSAKALIEIFGIRDAPRFAALLAALSPQVSVEQ</sequence>
<dbReference type="EMBL" id="UINC01132716">
    <property type="protein sequence ID" value="SVD15201.1"/>
    <property type="molecule type" value="Genomic_DNA"/>
</dbReference>
<name>A0A382T1S7_9ZZZZ</name>
<feature type="non-terminal residue" evidence="1">
    <location>
        <position position="306"/>
    </location>
</feature>
<accession>A0A382T1S7</accession>